<feature type="domain" description="PsbP C-terminal" evidence="1">
    <location>
        <begin position="21"/>
        <end position="170"/>
    </location>
</feature>
<accession>A0A1Y5HXF7</accession>
<name>A0A1Y5HXF7_OSTTA</name>
<dbReference type="GO" id="GO:0019898">
    <property type="term" value="C:extrinsic component of membrane"/>
    <property type="evidence" value="ECO:0007669"/>
    <property type="project" value="InterPro"/>
</dbReference>
<feature type="non-terminal residue" evidence="2">
    <location>
        <position position="1"/>
    </location>
</feature>
<dbReference type="Pfam" id="PF01789">
    <property type="entry name" value="PsbP"/>
    <property type="match status" value="1"/>
</dbReference>
<dbReference type="EMBL" id="KZ155839">
    <property type="protein sequence ID" value="OUS41961.1"/>
    <property type="molecule type" value="Genomic_DNA"/>
</dbReference>
<dbReference type="AlphaFoldDB" id="A0A1Y5HXF7"/>
<evidence type="ECO:0000259" key="1">
    <source>
        <dbReference type="Pfam" id="PF01789"/>
    </source>
</evidence>
<dbReference type="Proteomes" id="UP000195557">
    <property type="component" value="Unassembled WGS sequence"/>
</dbReference>
<proteinExistence type="predicted"/>
<dbReference type="GO" id="GO:0005509">
    <property type="term" value="F:calcium ion binding"/>
    <property type="evidence" value="ECO:0007669"/>
    <property type="project" value="InterPro"/>
</dbReference>
<dbReference type="GO" id="GO:0015979">
    <property type="term" value="P:photosynthesis"/>
    <property type="evidence" value="ECO:0007669"/>
    <property type="project" value="InterPro"/>
</dbReference>
<dbReference type="InterPro" id="IPR016123">
    <property type="entry name" value="Mog1/PsbP_a/b/a-sand"/>
</dbReference>
<sequence>GLYTFVASENRTPALRAGALEQYQVSLPAEWKEIPVSNAKSGNYCQPRCDEATTEVSFGSNAQGTLQVIIIPTTKLLIAKKNPSLQEVGSSSGILSAISPAITGSVAVEEEEVIDVKQFEKEGREYYEYELFTPYAQSGSHNLTTVCTSMNYLVMATISATDKQWADAQQVMVLTFFLFCLSCGL</sequence>
<dbReference type="InterPro" id="IPR002683">
    <property type="entry name" value="PsbP_C"/>
</dbReference>
<gene>
    <name evidence="2" type="ORF">BE221DRAFT_63941</name>
</gene>
<dbReference type="Gene3D" id="3.40.1000.10">
    <property type="entry name" value="Mog1/PsbP, alpha/beta/alpha sandwich"/>
    <property type="match status" value="1"/>
</dbReference>
<dbReference type="PANTHER" id="PTHR31407">
    <property type="match status" value="1"/>
</dbReference>
<organism evidence="2">
    <name type="scientific">Ostreococcus tauri</name>
    <name type="common">Marine green alga</name>
    <dbReference type="NCBI Taxonomy" id="70448"/>
    <lineage>
        <taxon>Eukaryota</taxon>
        <taxon>Viridiplantae</taxon>
        <taxon>Chlorophyta</taxon>
        <taxon>Mamiellophyceae</taxon>
        <taxon>Mamiellales</taxon>
        <taxon>Bathycoccaceae</taxon>
        <taxon>Ostreococcus</taxon>
    </lineage>
</organism>
<reference evidence="2" key="1">
    <citation type="submission" date="2017-04" db="EMBL/GenBank/DDBJ databases">
        <title>Population genomics of picophytoplankton unveils novel chromosome hypervariability.</title>
        <authorList>
            <consortium name="DOE Joint Genome Institute"/>
            <person name="Blanc-Mathieu R."/>
            <person name="Krasovec M."/>
            <person name="Hebrard M."/>
            <person name="Yau S."/>
            <person name="Desgranges E."/>
            <person name="Martin J."/>
            <person name="Schackwitz W."/>
            <person name="Kuo A."/>
            <person name="Salin G."/>
            <person name="Donnadieu C."/>
            <person name="Desdevises Y."/>
            <person name="Sanchez-Ferandin S."/>
            <person name="Moreau H."/>
            <person name="Rivals E."/>
            <person name="Grigoriev I.V."/>
            <person name="Grimsley N."/>
            <person name="Eyre-Walker A."/>
            <person name="Piganeau G."/>
        </authorList>
    </citation>
    <scope>NUCLEOTIDE SEQUENCE [LARGE SCALE GENOMIC DNA]</scope>
    <source>
        <strain evidence="2">RCC 1115</strain>
    </source>
</reference>
<protein>
    <recommendedName>
        <fullName evidence="1">PsbP C-terminal domain-containing protein</fullName>
    </recommendedName>
</protein>
<dbReference type="GO" id="GO:0009654">
    <property type="term" value="C:photosystem II oxygen evolving complex"/>
    <property type="evidence" value="ECO:0007669"/>
    <property type="project" value="InterPro"/>
</dbReference>
<dbReference type="PANTHER" id="PTHR31407:SF18">
    <property type="entry name" value="PSBP DOMAIN-CONTAINING PROTEIN 6, CHLOROPLASTIC"/>
    <property type="match status" value="1"/>
</dbReference>
<evidence type="ECO:0000313" key="2">
    <source>
        <dbReference type="EMBL" id="OUS41961.1"/>
    </source>
</evidence>
<dbReference type="SUPFAM" id="SSF55724">
    <property type="entry name" value="Mog1p/PsbP-like"/>
    <property type="match status" value="1"/>
</dbReference>